<dbReference type="CDD" id="cd18793">
    <property type="entry name" value="SF2_C_SNF"/>
    <property type="match status" value="1"/>
</dbReference>
<dbReference type="InterPro" id="IPR014001">
    <property type="entry name" value="Helicase_ATP-bd"/>
</dbReference>
<evidence type="ECO:0000256" key="1">
    <source>
        <dbReference type="ARBA" id="ARBA00004123"/>
    </source>
</evidence>
<feature type="region of interest" description="Disordered" evidence="9">
    <location>
        <begin position="449"/>
        <end position="485"/>
    </location>
</feature>
<keyword evidence="12" id="KW-1185">Reference proteome</keyword>
<feature type="domain" description="Helicase ATP-binding" evidence="10">
    <location>
        <begin position="328"/>
        <end position="555"/>
    </location>
</feature>
<comment type="similarity">
    <text evidence="2">Belongs to the SNF2/RAD54 helicase family.</text>
</comment>
<evidence type="ECO:0000256" key="4">
    <source>
        <dbReference type="ARBA" id="ARBA00022801"/>
    </source>
</evidence>
<dbReference type="GO" id="GO:0005524">
    <property type="term" value="F:ATP binding"/>
    <property type="evidence" value="ECO:0007669"/>
    <property type="project" value="UniProtKB-KW"/>
</dbReference>
<dbReference type="PROSITE" id="PS51194">
    <property type="entry name" value="HELICASE_CTER"/>
    <property type="match status" value="1"/>
</dbReference>
<dbReference type="SMART" id="SM00490">
    <property type="entry name" value="HELICc"/>
    <property type="match status" value="1"/>
</dbReference>
<dbReference type="InterPro" id="IPR038718">
    <property type="entry name" value="SNF2-like_sf"/>
</dbReference>
<dbReference type="Gene3D" id="3.40.50.10810">
    <property type="entry name" value="Tandem AAA-ATPase domain"/>
    <property type="match status" value="2"/>
</dbReference>
<dbReference type="Pfam" id="PF00271">
    <property type="entry name" value="Helicase_C"/>
    <property type="match status" value="1"/>
</dbReference>
<evidence type="ECO:0000256" key="9">
    <source>
        <dbReference type="SAM" id="MobiDB-lite"/>
    </source>
</evidence>
<dbReference type="InterPro" id="IPR049730">
    <property type="entry name" value="SNF2/RAD54-like_C"/>
</dbReference>
<evidence type="ECO:0000256" key="3">
    <source>
        <dbReference type="ARBA" id="ARBA00022741"/>
    </source>
</evidence>
<name>A0AAF3EQB7_9BILA</name>
<evidence type="ECO:0000256" key="6">
    <source>
        <dbReference type="ARBA" id="ARBA00022840"/>
    </source>
</evidence>
<keyword evidence="5" id="KW-0347">Helicase</keyword>
<dbReference type="WBParaSite" id="MBELARI_LOCUS15871.1">
    <property type="protein sequence ID" value="MBELARI_LOCUS15871.1"/>
    <property type="gene ID" value="MBELARI_LOCUS15871"/>
</dbReference>
<feature type="region of interest" description="Disordered" evidence="9">
    <location>
        <begin position="891"/>
        <end position="917"/>
    </location>
</feature>
<protein>
    <submittedName>
        <fullName evidence="13">Uncharacterized protein</fullName>
    </submittedName>
</protein>
<keyword evidence="8" id="KW-0539">Nucleus</keyword>
<evidence type="ECO:0000313" key="12">
    <source>
        <dbReference type="Proteomes" id="UP000887575"/>
    </source>
</evidence>
<dbReference type="InterPro" id="IPR000330">
    <property type="entry name" value="SNF2_N"/>
</dbReference>
<organism evidence="12 13">
    <name type="scientific">Mesorhabditis belari</name>
    <dbReference type="NCBI Taxonomy" id="2138241"/>
    <lineage>
        <taxon>Eukaryota</taxon>
        <taxon>Metazoa</taxon>
        <taxon>Ecdysozoa</taxon>
        <taxon>Nematoda</taxon>
        <taxon>Chromadorea</taxon>
        <taxon>Rhabditida</taxon>
        <taxon>Rhabditina</taxon>
        <taxon>Rhabditomorpha</taxon>
        <taxon>Rhabditoidea</taxon>
        <taxon>Rhabditidae</taxon>
        <taxon>Mesorhabditinae</taxon>
        <taxon>Mesorhabditis</taxon>
    </lineage>
</organism>
<evidence type="ECO:0000256" key="8">
    <source>
        <dbReference type="ARBA" id="ARBA00023242"/>
    </source>
</evidence>
<dbReference type="Pfam" id="PF00176">
    <property type="entry name" value="SNF2-rel_dom"/>
    <property type="match status" value="1"/>
</dbReference>
<feature type="compositionally biased region" description="Polar residues" evidence="9">
    <location>
        <begin position="59"/>
        <end position="69"/>
    </location>
</feature>
<evidence type="ECO:0000259" key="11">
    <source>
        <dbReference type="PROSITE" id="PS51194"/>
    </source>
</evidence>
<keyword evidence="3" id="KW-0547">Nucleotide-binding</keyword>
<dbReference type="GO" id="GO:0016887">
    <property type="term" value="F:ATP hydrolysis activity"/>
    <property type="evidence" value="ECO:0007669"/>
    <property type="project" value="InterPro"/>
</dbReference>
<feature type="compositionally biased region" description="Basic and acidic residues" evidence="9">
    <location>
        <begin position="71"/>
        <end position="89"/>
    </location>
</feature>
<keyword evidence="7" id="KW-0238">DNA-binding</keyword>
<dbReference type="InterPro" id="IPR001650">
    <property type="entry name" value="Helicase_C-like"/>
</dbReference>
<dbReference type="SUPFAM" id="SSF52540">
    <property type="entry name" value="P-loop containing nucleoside triphosphate hydrolases"/>
    <property type="match status" value="2"/>
</dbReference>
<evidence type="ECO:0000256" key="7">
    <source>
        <dbReference type="ARBA" id="ARBA00023125"/>
    </source>
</evidence>
<proteinExistence type="inferred from homology"/>
<evidence type="ECO:0000259" key="10">
    <source>
        <dbReference type="PROSITE" id="PS51192"/>
    </source>
</evidence>
<dbReference type="PANTHER" id="PTHR45797">
    <property type="entry name" value="RAD54-LIKE"/>
    <property type="match status" value="1"/>
</dbReference>
<dbReference type="Proteomes" id="UP000887575">
    <property type="component" value="Unassembled WGS sequence"/>
</dbReference>
<feature type="region of interest" description="Disordered" evidence="9">
    <location>
        <begin position="13"/>
        <end position="100"/>
    </location>
</feature>
<dbReference type="PROSITE" id="PS51192">
    <property type="entry name" value="HELICASE_ATP_BIND_1"/>
    <property type="match status" value="1"/>
</dbReference>
<dbReference type="PANTHER" id="PTHR45797:SF1">
    <property type="entry name" value="HELICASE ARIP4"/>
    <property type="match status" value="1"/>
</dbReference>
<dbReference type="GO" id="GO:0003677">
    <property type="term" value="F:DNA binding"/>
    <property type="evidence" value="ECO:0007669"/>
    <property type="project" value="UniProtKB-KW"/>
</dbReference>
<comment type="subcellular location">
    <subcellularLocation>
        <location evidence="1">Nucleus</location>
    </subcellularLocation>
</comment>
<feature type="compositionally biased region" description="Acidic residues" evidence="9">
    <location>
        <begin position="27"/>
        <end position="38"/>
    </location>
</feature>
<feature type="region of interest" description="Disordered" evidence="9">
    <location>
        <begin position="244"/>
        <end position="273"/>
    </location>
</feature>
<reference evidence="13" key="1">
    <citation type="submission" date="2024-02" db="UniProtKB">
        <authorList>
            <consortium name="WormBaseParasite"/>
        </authorList>
    </citation>
    <scope>IDENTIFICATION</scope>
</reference>
<dbReference type="SMART" id="SM00487">
    <property type="entry name" value="DEXDc"/>
    <property type="match status" value="1"/>
</dbReference>
<dbReference type="InterPro" id="IPR044574">
    <property type="entry name" value="ARIP4-like"/>
</dbReference>
<accession>A0AAF3EQB7</accession>
<dbReference type="InterPro" id="IPR027417">
    <property type="entry name" value="P-loop_NTPase"/>
</dbReference>
<evidence type="ECO:0000313" key="13">
    <source>
        <dbReference type="WBParaSite" id="MBELARI_LOCUS15871.1"/>
    </source>
</evidence>
<evidence type="ECO:0000256" key="2">
    <source>
        <dbReference type="ARBA" id="ARBA00007025"/>
    </source>
</evidence>
<evidence type="ECO:0000256" key="5">
    <source>
        <dbReference type="ARBA" id="ARBA00022806"/>
    </source>
</evidence>
<keyword evidence="6" id="KW-0067">ATP-binding</keyword>
<dbReference type="GO" id="GO:0004386">
    <property type="term" value="F:helicase activity"/>
    <property type="evidence" value="ECO:0007669"/>
    <property type="project" value="UniProtKB-KW"/>
</dbReference>
<sequence length="1496" mass="169170">MAAPGSLKMKINLRALESSPTNAISILEDDYKESEEPDERGNNQPAETKIELPGEDQPSPDQEASTSYDNEAEKVTRDDADESKAEAVKSADTAAPQLLSISLKTHKDNARKRKRIGNLEEMEAMLSNDFRTAQEREKERLERQSKRQNEMDYITQMALLVSSESLPLIQTIADEDFFDEPEQSEEKKLKMEPSEHEIVTLSSDDEDDIVELGERIAQRPPAIGQAYTSYGRPISLSNRGRWGSHHEEVAQQNLRQQREFEKKRLRKRRNSGDLESKELTEGKLLINSGRPDGDPPLYVAPHLTHTLQPHQLAGIRFMFDNVIDSVSEFKKSDGFGCILAHSMGLGKTIQVITFSELFFRATETRKILVVVPINTIQNWYAEYQKWMPEYNEDGEPIRKFQVFLLGDAIKGIEQRTKMIEDWHRDGGVLLIGYEMFRLILNSTKPKKEKKSKMKLNSSTSSLQSVKESQDDETKENLGDDGKTAGPLNEAIRTALLDPGPDLVVCDEGHKIKNLNTVTASALNEIRTKRRIVLTGTPLQNNLIEYFCMVDFVRPAYLGTKKSFIQMFEKPIKNGQCTDSTPADQKLARQRTHVLTESLRGFVQRRTHSLLKEILPECREYVLYLRKSPIQHALYKAFILYAQQEIDTGNTGTFNPLKAFAACSKIWNHPDVLYSWLQRRKELDAKVEADKKAELDAIQKKKQQKLITQWMHPPNDFTNTQTFGNQFGQNFNPQPPPYDFSNQSAYPGSSSSFMNPSPPTTMHQMPGFPQQSMNDFGGGYRQFMNMPTTTSGYASPMAPSSITSVTFPISMPQSSPFDSIGPPSIQSTSSASNYGYSQEIPPNSVNSRMAEPQLPNIDELDQIWANMGTSRDDFNQNSVPPIEQQLASSVNLSPGNVAGQMPAKASEKKTRGGRGGGKPQTLLSALQEELDMDVGLKYDWAEIAMSRYERGTLDNGYKLVVAMGLINEATKRDEKILLFSQNLTTLDVLEDYLSKSKVQTSDGLNDSWQRNVNYFRFDGTTAGVEREKLITRFNGDPAIRLFIISTRAGSLGINLVSANRCIIFDACWNPCHDAQAVCRVYRYGQKRRTYIYRLVMDNSMERAIFNRQISKSGLAQRVVDDVQVDSNLTQKELETLLVYEEALDLHVDHQNVAEWEIEDEVLKTVVDQNTIAFAGKPILHESLMLESEEKLSEEEKREAQLLFEKEKNRETTSDYFANDYRMNQMPPMGMGGAMGYSSNFNGMDPLRSAPLPQNVRFNYMRQGIGGATMASLPSPSYLSLQKPYQRPYGTMRNENFPVYYNQGNSNDAGSSRFNPSLQSMNPFSQPHRRDLMNRLELLRAAKKIGEPEIKDDDKAILQRIILEQDMRLRICQLDDQYDDLPRGTELTLVLNPAGTFAKDTRTTDGKVYNCRNTALDLGFYREPPNSQMMPMRGPSVNLPSSNGYNIQAPRTHDQPLRFFNPLKGKLLQPANFVGMPQLQINSLSSNSGSMDECIELD</sequence>
<dbReference type="Gene3D" id="3.40.50.300">
    <property type="entry name" value="P-loop containing nucleotide triphosphate hydrolases"/>
    <property type="match status" value="1"/>
</dbReference>
<keyword evidence="4" id="KW-0378">Hydrolase</keyword>
<feature type="domain" description="Helicase C-terminal" evidence="11">
    <location>
        <begin position="957"/>
        <end position="1125"/>
    </location>
</feature>
<dbReference type="GO" id="GO:0005634">
    <property type="term" value="C:nucleus"/>
    <property type="evidence" value="ECO:0007669"/>
    <property type="project" value="UniProtKB-SubCell"/>
</dbReference>